<reference evidence="5" key="1">
    <citation type="submission" date="2012-07" db="EMBL/GenBank/DDBJ databases">
        <title>Genome of the Chinese tree shrew, a rising model animal genetically related to primates.</title>
        <authorList>
            <person name="Zhang G."/>
            <person name="Fan Y."/>
            <person name="Yao Y."/>
            <person name="Huang Z."/>
        </authorList>
    </citation>
    <scope>NUCLEOTIDE SEQUENCE [LARGE SCALE GENOMIC DNA]</scope>
</reference>
<evidence type="ECO:0000256" key="2">
    <source>
        <dbReference type="ARBA" id="ARBA00022980"/>
    </source>
</evidence>
<dbReference type="PANTHER" id="PTHR11759">
    <property type="entry name" value="40S RIBOSOMAL PROTEIN S14/30S RIBOSOMAL PROTEIN S11"/>
    <property type="match status" value="1"/>
</dbReference>
<evidence type="ECO:0000256" key="3">
    <source>
        <dbReference type="ARBA" id="ARBA00023274"/>
    </source>
</evidence>
<accession>L9LCA4</accession>
<dbReference type="Proteomes" id="UP000011518">
    <property type="component" value="Unassembled WGS sequence"/>
</dbReference>
<organism evidence="4 5">
    <name type="scientific">Tupaia chinensis</name>
    <name type="common">Chinese tree shrew</name>
    <name type="synonym">Tupaia belangeri chinensis</name>
    <dbReference type="NCBI Taxonomy" id="246437"/>
    <lineage>
        <taxon>Eukaryota</taxon>
        <taxon>Metazoa</taxon>
        <taxon>Chordata</taxon>
        <taxon>Craniata</taxon>
        <taxon>Vertebrata</taxon>
        <taxon>Euteleostomi</taxon>
        <taxon>Mammalia</taxon>
        <taxon>Eutheria</taxon>
        <taxon>Euarchontoglires</taxon>
        <taxon>Scandentia</taxon>
        <taxon>Tupaiidae</taxon>
        <taxon>Tupaia</taxon>
    </lineage>
</organism>
<evidence type="ECO:0000256" key="1">
    <source>
        <dbReference type="ARBA" id="ARBA00006194"/>
    </source>
</evidence>
<dbReference type="GO" id="GO:0006412">
    <property type="term" value="P:translation"/>
    <property type="evidence" value="ECO:0007669"/>
    <property type="project" value="InterPro"/>
</dbReference>
<protein>
    <submittedName>
        <fullName evidence="4">40S ribosomal protein S14</fullName>
    </submittedName>
</protein>
<dbReference type="Gene3D" id="3.30.420.80">
    <property type="entry name" value="Ribosomal protein S11"/>
    <property type="match status" value="1"/>
</dbReference>
<keyword evidence="3" id="KW-0687">Ribonucleoprotein</keyword>
<evidence type="ECO:0000313" key="4">
    <source>
        <dbReference type="EMBL" id="ELW72556.1"/>
    </source>
</evidence>
<dbReference type="GO" id="GO:0003735">
    <property type="term" value="F:structural constituent of ribosome"/>
    <property type="evidence" value="ECO:0007669"/>
    <property type="project" value="InterPro"/>
</dbReference>
<proteinExistence type="inferred from homology"/>
<dbReference type="STRING" id="246437.L9LCA4"/>
<evidence type="ECO:0000313" key="5">
    <source>
        <dbReference type="Proteomes" id="UP000011518"/>
    </source>
</evidence>
<dbReference type="AlphaFoldDB" id="L9LCA4"/>
<keyword evidence="2 4" id="KW-0689">Ribosomal protein</keyword>
<dbReference type="EMBL" id="KB320403">
    <property type="protein sequence ID" value="ELW72556.1"/>
    <property type="molecule type" value="Genomic_DNA"/>
</dbReference>
<dbReference type="GO" id="GO:0005840">
    <property type="term" value="C:ribosome"/>
    <property type="evidence" value="ECO:0007669"/>
    <property type="project" value="UniProtKB-KW"/>
</dbReference>
<comment type="similarity">
    <text evidence="1">Belongs to the universal ribosomal protein uS11 family.</text>
</comment>
<sequence>MGRYYHIQNVIDARIHSAESGIDTEMASCKGKEEQVLSLGPQVAKGKRVFGVCHIFESFSDTIPLSKSLIFLAKKPSAVKADEGETSPHAAMTAAQDMAQRCKELGYPPNSRAHGEMGRRPWTWAQSALRALPAQV</sequence>
<dbReference type="Pfam" id="PF00411">
    <property type="entry name" value="Ribosomal_S11"/>
    <property type="match status" value="1"/>
</dbReference>
<gene>
    <name evidence="4" type="ORF">TREES_T100019120</name>
</gene>
<dbReference type="InterPro" id="IPR001971">
    <property type="entry name" value="Ribosomal_uS11"/>
</dbReference>
<reference evidence="5" key="2">
    <citation type="journal article" date="2013" name="Nat. Commun.">
        <title>Genome of the Chinese tree shrew.</title>
        <authorList>
            <person name="Fan Y."/>
            <person name="Huang Z.Y."/>
            <person name="Cao C.C."/>
            <person name="Chen C.S."/>
            <person name="Chen Y.X."/>
            <person name="Fan D.D."/>
            <person name="He J."/>
            <person name="Hou H.L."/>
            <person name="Hu L."/>
            <person name="Hu X.T."/>
            <person name="Jiang X.T."/>
            <person name="Lai R."/>
            <person name="Lang Y.S."/>
            <person name="Liang B."/>
            <person name="Liao S.G."/>
            <person name="Mu D."/>
            <person name="Ma Y.Y."/>
            <person name="Niu Y.Y."/>
            <person name="Sun X.Q."/>
            <person name="Xia J.Q."/>
            <person name="Xiao J."/>
            <person name="Xiong Z.Q."/>
            <person name="Xu L."/>
            <person name="Yang L."/>
            <person name="Zhang Y."/>
            <person name="Zhao W."/>
            <person name="Zhao X.D."/>
            <person name="Zheng Y.T."/>
            <person name="Zhou J.M."/>
            <person name="Zhu Y.B."/>
            <person name="Zhang G.J."/>
            <person name="Wang J."/>
            <person name="Yao Y.G."/>
        </authorList>
    </citation>
    <scope>NUCLEOTIDE SEQUENCE [LARGE SCALE GENOMIC DNA]</scope>
</reference>
<dbReference type="InterPro" id="IPR036967">
    <property type="entry name" value="Ribosomal_uS11_sf"/>
</dbReference>
<dbReference type="GO" id="GO:1990904">
    <property type="term" value="C:ribonucleoprotein complex"/>
    <property type="evidence" value="ECO:0007669"/>
    <property type="project" value="UniProtKB-KW"/>
</dbReference>
<dbReference type="InParanoid" id="L9LCA4"/>
<name>L9LCA4_TUPCH</name>
<keyword evidence="5" id="KW-1185">Reference proteome</keyword>